<evidence type="ECO:0000256" key="13">
    <source>
        <dbReference type="PIRNR" id="PIRNR007892"/>
    </source>
</evidence>
<evidence type="ECO:0000256" key="9">
    <source>
        <dbReference type="ARBA" id="ARBA00022946"/>
    </source>
</evidence>
<dbReference type="PANTHER" id="PTHR23342">
    <property type="entry name" value="N-ACETYLGLUTAMATE SYNTHASE"/>
    <property type="match status" value="1"/>
</dbReference>
<gene>
    <name evidence="16" type="ORF">NADFUDRAFT_83401</name>
</gene>
<evidence type="ECO:0000256" key="8">
    <source>
        <dbReference type="ARBA" id="ARBA00022679"/>
    </source>
</evidence>
<dbReference type="GO" id="GO:0006592">
    <property type="term" value="P:ornithine biosynthetic process"/>
    <property type="evidence" value="ECO:0007669"/>
    <property type="project" value="TreeGrafter"/>
</dbReference>
<dbReference type="GO" id="GO:0005759">
    <property type="term" value="C:mitochondrial matrix"/>
    <property type="evidence" value="ECO:0007669"/>
    <property type="project" value="TreeGrafter"/>
</dbReference>
<evidence type="ECO:0000256" key="11">
    <source>
        <dbReference type="ARBA" id="ARBA00023315"/>
    </source>
</evidence>
<keyword evidence="8 13" id="KW-0808">Transferase</keyword>
<evidence type="ECO:0000313" key="17">
    <source>
        <dbReference type="Proteomes" id="UP000095009"/>
    </source>
</evidence>
<evidence type="ECO:0000256" key="10">
    <source>
        <dbReference type="ARBA" id="ARBA00023128"/>
    </source>
</evidence>
<keyword evidence="10 13" id="KW-0496">Mitochondrion</keyword>
<dbReference type="EMBL" id="KV454410">
    <property type="protein sequence ID" value="ODQ65427.1"/>
    <property type="molecule type" value="Genomic_DNA"/>
</dbReference>
<dbReference type="UniPathway" id="UPA00068">
    <property type="reaction ID" value="UER00106"/>
</dbReference>
<comment type="catalytic activity">
    <reaction evidence="12 13">
        <text>L-glutamate + acetyl-CoA = N-acetyl-L-glutamate + CoA + H(+)</text>
        <dbReference type="Rhea" id="RHEA:24292"/>
        <dbReference type="ChEBI" id="CHEBI:15378"/>
        <dbReference type="ChEBI" id="CHEBI:29985"/>
        <dbReference type="ChEBI" id="CHEBI:44337"/>
        <dbReference type="ChEBI" id="CHEBI:57287"/>
        <dbReference type="ChEBI" id="CHEBI:57288"/>
        <dbReference type="EC" id="2.3.1.1"/>
    </reaction>
</comment>
<evidence type="ECO:0000256" key="6">
    <source>
        <dbReference type="ARBA" id="ARBA00018802"/>
    </source>
</evidence>
<evidence type="ECO:0000256" key="3">
    <source>
        <dbReference type="ARBA" id="ARBA00004925"/>
    </source>
</evidence>
<comment type="subcellular location">
    <subcellularLocation>
        <location evidence="2 13">Mitochondrion</location>
    </subcellularLocation>
</comment>
<feature type="domain" description="N-acetyltransferase" evidence="15">
    <location>
        <begin position="516"/>
        <end position="733"/>
    </location>
</feature>
<evidence type="ECO:0000256" key="7">
    <source>
        <dbReference type="ARBA" id="ARBA00022605"/>
    </source>
</evidence>
<evidence type="ECO:0000256" key="12">
    <source>
        <dbReference type="ARBA" id="ARBA00048372"/>
    </source>
</evidence>
<evidence type="ECO:0000256" key="5">
    <source>
        <dbReference type="ARBA" id="ARBA00012697"/>
    </source>
</evidence>
<evidence type="ECO:0000256" key="4">
    <source>
        <dbReference type="ARBA" id="ARBA00008694"/>
    </source>
</evidence>
<feature type="compositionally biased region" description="Low complexity" evidence="14">
    <location>
        <begin position="225"/>
        <end position="234"/>
    </location>
</feature>
<comment type="pathway">
    <text evidence="3 13">Amino-acid biosynthesis; L-arginine biosynthesis; N(2)-acetyl-L-ornithine from L-glutamate: step 1/4.</text>
</comment>
<accession>A0A1E3PKR2</accession>
<feature type="compositionally biased region" description="Low complexity" evidence="14">
    <location>
        <begin position="241"/>
        <end position="276"/>
    </location>
</feature>
<dbReference type="Pfam" id="PF04768">
    <property type="entry name" value="NAT"/>
    <property type="match status" value="1"/>
</dbReference>
<dbReference type="STRING" id="857566.A0A1E3PKR2"/>
<dbReference type="InterPro" id="IPR011190">
    <property type="entry name" value="GlcNAc_Synth_fun"/>
</dbReference>
<dbReference type="InterPro" id="IPR006855">
    <property type="entry name" value="Vertebrate-like_GNAT_dom"/>
</dbReference>
<sequence length="752" mass="83503">MISYRCRKLVAPLCFKKYLYNVSQNPLKSSCSVPRLSLGATRFYTSHESFSSLSSANRESKDLILSVLRSTATKREAKQYLSKYTPLTLSSEKELHIKRQEFWDRLLNAQPGNKTVDSVLTTAPKIDSISTATATSNDIIPLSTLRIALIKIRDIKSISHNQLTQIGSTFGRLSKLGVSPLVVIDAGRERNDYLNEDNKPFRHYQKLIQQKASLVCSVIENASLESSSSGNSNSRPRESDSSGSSSNSPRNAESNSANSPDSSSGSFSPQPLSPSSLPTIRARPIGGLFDINHDEITPQDEHINETKLKFADGSSCHSSNYLKFSVPELLLMPLAKGTIPVLIPLAYDSKTNKERLINADDVILFLSRQLSRLPSDIVSVEKIIFIDPLGGIPSIERSMGAHVFVNLQQEFDDINSELHIGFISPTEREIHLSNLITMRETLKKLPNSASGIITTPLVASLNSTRNPIIYNVLTDRPVISPSLPVSMKKTPTQVTTLIRYGIPVQILQSSSPHAGIDLIKEHNAGRVDLNKLWRLIDDSFGKTLNREEYLKRINKKVAAVIIAGDYEGAAIITWESFNPCHEENDANGQPGAGAFLIGGRNPGTPDRPIVMSMRSLSLDDPVGDTDEASEGNDGIYVPKKYAYLDKFAVQRKSQGANGVADIIFKIMTIQIFPDELIWRSRTANIVNKWYFDRSKGSVKINDSQWTLFWTGKKTNVWDKRGKTDKEKASRRLKDYIGICRQIEPSFSQSQSD</sequence>
<comment type="function">
    <text evidence="1 13">N-acetylglutamate synthase involved in arginine biosynthesis.</text>
</comment>
<comment type="similarity">
    <text evidence="4 13">Belongs to the acetyltransferase family.</text>
</comment>
<protein>
    <recommendedName>
        <fullName evidence="6 13">Amino-acid acetyltransferase, mitochondrial</fullName>
        <ecNumber evidence="5 13">2.3.1.1</ecNumber>
    </recommendedName>
    <alternativeName>
        <fullName evidence="13">Glutamate N-acetyltransferase</fullName>
    </alternativeName>
    <alternativeName>
        <fullName evidence="13">N-acetylglutamate synthase</fullName>
    </alternativeName>
</protein>
<evidence type="ECO:0000256" key="14">
    <source>
        <dbReference type="SAM" id="MobiDB-lite"/>
    </source>
</evidence>
<keyword evidence="7 13" id="KW-0028">Amino-acid biosynthesis</keyword>
<dbReference type="EC" id="2.3.1.1" evidence="5 13"/>
<dbReference type="Gene3D" id="3.40.630.30">
    <property type="match status" value="1"/>
</dbReference>
<dbReference type="AlphaFoldDB" id="A0A1E3PKR2"/>
<evidence type="ECO:0000256" key="2">
    <source>
        <dbReference type="ARBA" id="ARBA00004173"/>
    </source>
</evidence>
<proteinExistence type="inferred from homology"/>
<evidence type="ECO:0000313" key="16">
    <source>
        <dbReference type="EMBL" id="ODQ65427.1"/>
    </source>
</evidence>
<keyword evidence="9" id="KW-0809">Transit peptide</keyword>
<organism evidence="16 17">
    <name type="scientific">Nadsonia fulvescens var. elongata DSM 6958</name>
    <dbReference type="NCBI Taxonomy" id="857566"/>
    <lineage>
        <taxon>Eukaryota</taxon>
        <taxon>Fungi</taxon>
        <taxon>Dikarya</taxon>
        <taxon>Ascomycota</taxon>
        <taxon>Saccharomycotina</taxon>
        <taxon>Dipodascomycetes</taxon>
        <taxon>Dipodascales</taxon>
        <taxon>Dipodascales incertae sedis</taxon>
        <taxon>Nadsonia</taxon>
    </lineage>
</organism>
<keyword evidence="17" id="KW-1185">Reference proteome</keyword>
<dbReference type="PIRSF" id="PIRSF007892">
    <property type="entry name" value="NAGS_fungal"/>
    <property type="match status" value="1"/>
</dbReference>
<keyword evidence="11 13" id="KW-0012">Acyltransferase</keyword>
<evidence type="ECO:0000256" key="1">
    <source>
        <dbReference type="ARBA" id="ARBA00002294"/>
    </source>
</evidence>
<feature type="region of interest" description="Disordered" evidence="14">
    <location>
        <begin position="225"/>
        <end position="276"/>
    </location>
</feature>
<dbReference type="GO" id="GO:0006526">
    <property type="term" value="P:L-arginine biosynthetic process"/>
    <property type="evidence" value="ECO:0007669"/>
    <property type="project" value="UniProtKB-UniPathway"/>
</dbReference>
<dbReference type="GO" id="GO:0004042">
    <property type="term" value="F:L-glutamate N-acetyltransferase activity"/>
    <property type="evidence" value="ECO:0007669"/>
    <property type="project" value="InterPro"/>
</dbReference>
<dbReference type="Proteomes" id="UP000095009">
    <property type="component" value="Unassembled WGS sequence"/>
</dbReference>
<reference evidence="16 17" key="1">
    <citation type="journal article" date="2016" name="Proc. Natl. Acad. Sci. U.S.A.">
        <title>Comparative genomics of biotechnologically important yeasts.</title>
        <authorList>
            <person name="Riley R."/>
            <person name="Haridas S."/>
            <person name="Wolfe K.H."/>
            <person name="Lopes M.R."/>
            <person name="Hittinger C.T."/>
            <person name="Goeker M."/>
            <person name="Salamov A.A."/>
            <person name="Wisecaver J.H."/>
            <person name="Long T.M."/>
            <person name="Calvey C.H."/>
            <person name="Aerts A.L."/>
            <person name="Barry K.W."/>
            <person name="Choi C."/>
            <person name="Clum A."/>
            <person name="Coughlan A.Y."/>
            <person name="Deshpande S."/>
            <person name="Douglass A.P."/>
            <person name="Hanson S.J."/>
            <person name="Klenk H.-P."/>
            <person name="LaButti K.M."/>
            <person name="Lapidus A."/>
            <person name="Lindquist E.A."/>
            <person name="Lipzen A.M."/>
            <person name="Meier-Kolthoff J.P."/>
            <person name="Ohm R.A."/>
            <person name="Otillar R.P."/>
            <person name="Pangilinan J.L."/>
            <person name="Peng Y."/>
            <person name="Rokas A."/>
            <person name="Rosa C.A."/>
            <person name="Scheuner C."/>
            <person name="Sibirny A.A."/>
            <person name="Slot J.C."/>
            <person name="Stielow J.B."/>
            <person name="Sun H."/>
            <person name="Kurtzman C.P."/>
            <person name="Blackwell M."/>
            <person name="Grigoriev I.V."/>
            <person name="Jeffries T.W."/>
        </authorList>
    </citation>
    <scope>NUCLEOTIDE SEQUENCE [LARGE SCALE GENOMIC DNA]</scope>
    <source>
        <strain evidence="16 17">DSM 6958</strain>
    </source>
</reference>
<name>A0A1E3PKR2_9ASCO</name>
<dbReference type="PROSITE" id="PS51731">
    <property type="entry name" value="GNAT_NAGS"/>
    <property type="match status" value="1"/>
</dbReference>
<dbReference type="PANTHER" id="PTHR23342:SF4">
    <property type="entry name" value="AMINO-ACID ACETYLTRANSFERASE, MITOCHONDRIAL"/>
    <property type="match status" value="1"/>
</dbReference>
<dbReference type="OrthoDB" id="5585968at2759"/>
<evidence type="ECO:0000259" key="15">
    <source>
        <dbReference type="PROSITE" id="PS51731"/>
    </source>
</evidence>